<dbReference type="AlphaFoldDB" id="A0A9J6EVE4"/>
<feature type="region of interest" description="Disordered" evidence="1">
    <location>
        <begin position="121"/>
        <end position="153"/>
    </location>
</feature>
<keyword evidence="2" id="KW-1133">Transmembrane helix</keyword>
<keyword evidence="4" id="KW-1185">Reference proteome</keyword>
<reference evidence="3" key="2">
    <citation type="submission" date="2021-09" db="EMBL/GenBank/DDBJ databases">
        <authorList>
            <person name="Jia N."/>
            <person name="Wang J."/>
            <person name="Shi W."/>
            <person name="Du L."/>
            <person name="Sun Y."/>
            <person name="Zhan W."/>
            <person name="Jiang J."/>
            <person name="Wang Q."/>
            <person name="Zhang B."/>
            <person name="Ji P."/>
            <person name="Sakyi L.B."/>
            <person name="Cui X."/>
            <person name="Yuan T."/>
            <person name="Jiang B."/>
            <person name="Yang W."/>
            <person name="Lam T.T.-Y."/>
            <person name="Chang Q."/>
            <person name="Ding S."/>
            <person name="Wang X."/>
            <person name="Zhu J."/>
            <person name="Ruan X."/>
            <person name="Zhao L."/>
            <person name="Wei J."/>
            <person name="Que T."/>
            <person name="Du C."/>
            <person name="Cheng J."/>
            <person name="Dai P."/>
            <person name="Han X."/>
            <person name="Huang E."/>
            <person name="Gao Y."/>
            <person name="Liu J."/>
            <person name="Shao H."/>
            <person name="Ye R."/>
            <person name="Li L."/>
            <person name="Wei W."/>
            <person name="Wang X."/>
            <person name="Wang C."/>
            <person name="Huo Q."/>
            <person name="Li W."/>
            <person name="Guo W."/>
            <person name="Chen H."/>
            <person name="Chen S."/>
            <person name="Zhou L."/>
            <person name="Zhou L."/>
            <person name="Ni X."/>
            <person name="Tian J."/>
            <person name="Zhou Y."/>
            <person name="Sheng Y."/>
            <person name="Liu T."/>
            <person name="Pan Y."/>
            <person name="Xia L."/>
            <person name="Li J."/>
            <person name="Zhao F."/>
            <person name="Cao W."/>
        </authorList>
    </citation>
    <scope>NUCLEOTIDE SEQUENCE</scope>
    <source>
        <strain evidence="3">Rmic-2018</strain>
        <tissue evidence="3">Larvae</tissue>
    </source>
</reference>
<protein>
    <submittedName>
        <fullName evidence="3">Uncharacterized protein</fullName>
    </submittedName>
</protein>
<evidence type="ECO:0000256" key="1">
    <source>
        <dbReference type="SAM" id="MobiDB-lite"/>
    </source>
</evidence>
<evidence type="ECO:0000256" key="2">
    <source>
        <dbReference type="SAM" id="Phobius"/>
    </source>
</evidence>
<evidence type="ECO:0000313" key="3">
    <source>
        <dbReference type="EMBL" id="KAH8038265.1"/>
    </source>
</evidence>
<accession>A0A9J6EVE4</accession>
<proteinExistence type="predicted"/>
<dbReference type="Proteomes" id="UP000821866">
    <property type="component" value="Chromosome 1"/>
</dbReference>
<keyword evidence="2" id="KW-0472">Membrane</keyword>
<name>A0A9J6EVE4_RHIMP</name>
<feature type="compositionally biased region" description="Basic and acidic residues" evidence="1">
    <location>
        <begin position="75"/>
        <end position="84"/>
    </location>
</feature>
<comment type="caution">
    <text evidence="3">The sequence shown here is derived from an EMBL/GenBank/DDBJ whole genome shotgun (WGS) entry which is preliminary data.</text>
</comment>
<dbReference type="EMBL" id="JABSTU010000001">
    <property type="protein sequence ID" value="KAH8038265.1"/>
    <property type="molecule type" value="Genomic_DNA"/>
</dbReference>
<evidence type="ECO:0000313" key="4">
    <source>
        <dbReference type="Proteomes" id="UP000821866"/>
    </source>
</evidence>
<keyword evidence="2" id="KW-0812">Transmembrane</keyword>
<feature type="region of interest" description="Disordered" evidence="1">
    <location>
        <begin position="52"/>
        <end position="84"/>
    </location>
</feature>
<gene>
    <name evidence="3" type="ORF">HPB51_000238</name>
</gene>
<organism evidence="3 4">
    <name type="scientific">Rhipicephalus microplus</name>
    <name type="common">Cattle tick</name>
    <name type="synonym">Boophilus microplus</name>
    <dbReference type="NCBI Taxonomy" id="6941"/>
    <lineage>
        <taxon>Eukaryota</taxon>
        <taxon>Metazoa</taxon>
        <taxon>Ecdysozoa</taxon>
        <taxon>Arthropoda</taxon>
        <taxon>Chelicerata</taxon>
        <taxon>Arachnida</taxon>
        <taxon>Acari</taxon>
        <taxon>Parasitiformes</taxon>
        <taxon>Ixodida</taxon>
        <taxon>Ixodoidea</taxon>
        <taxon>Ixodidae</taxon>
        <taxon>Rhipicephalinae</taxon>
        <taxon>Rhipicephalus</taxon>
        <taxon>Boophilus</taxon>
    </lineage>
</organism>
<sequence>MKSWPPLPARESTIIPQRLLLRHATPDISWGRWSRSAYSSWREISVSPREADQNMAEIRRTSRSSVSATVPLKPSNDRSNVDRRGRDRKPIVMVVWVILLGLATVALLLFSYEKDKRRGLTFRGGTASEDDAIRDPVNATRGHPNPRPLLHTGSTRRFLHDTKTTTELPAVEVITTTDDMTTTSFIWEPPAMVKTENDTTLTLPDWKALVNGTNATAVNETAG</sequence>
<feature type="transmembrane region" description="Helical" evidence="2">
    <location>
        <begin position="91"/>
        <end position="112"/>
    </location>
</feature>
<reference evidence="3" key="1">
    <citation type="journal article" date="2020" name="Cell">
        <title>Large-Scale Comparative Analyses of Tick Genomes Elucidate Their Genetic Diversity and Vector Capacities.</title>
        <authorList>
            <consortium name="Tick Genome and Microbiome Consortium (TIGMIC)"/>
            <person name="Jia N."/>
            <person name="Wang J."/>
            <person name="Shi W."/>
            <person name="Du L."/>
            <person name="Sun Y."/>
            <person name="Zhan W."/>
            <person name="Jiang J.F."/>
            <person name="Wang Q."/>
            <person name="Zhang B."/>
            <person name="Ji P."/>
            <person name="Bell-Sakyi L."/>
            <person name="Cui X.M."/>
            <person name="Yuan T.T."/>
            <person name="Jiang B.G."/>
            <person name="Yang W.F."/>
            <person name="Lam T.T."/>
            <person name="Chang Q.C."/>
            <person name="Ding S.J."/>
            <person name="Wang X.J."/>
            <person name="Zhu J.G."/>
            <person name="Ruan X.D."/>
            <person name="Zhao L."/>
            <person name="Wei J.T."/>
            <person name="Ye R.Z."/>
            <person name="Que T.C."/>
            <person name="Du C.H."/>
            <person name="Zhou Y.H."/>
            <person name="Cheng J.X."/>
            <person name="Dai P.F."/>
            <person name="Guo W.B."/>
            <person name="Han X.H."/>
            <person name="Huang E.J."/>
            <person name="Li L.F."/>
            <person name="Wei W."/>
            <person name="Gao Y.C."/>
            <person name="Liu J.Z."/>
            <person name="Shao H.Z."/>
            <person name="Wang X."/>
            <person name="Wang C.C."/>
            <person name="Yang T.C."/>
            <person name="Huo Q.B."/>
            <person name="Li W."/>
            <person name="Chen H.Y."/>
            <person name="Chen S.E."/>
            <person name="Zhou L.G."/>
            <person name="Ni X.B."/>
            <person name="Tian J.H."/>
            <person name="Sheng Y."/>
            <person name="Liu T."/>
            <person name="Pan Y.S."/>
            <person name="Xia L.Y."/>
            <person name="Li J."/>
            <person name="Zhao F."/>
            <person name="Cao W.C."/>
        </authorList>
    </citation>
    <scope>NUCLEOTIDE SEQUENCE</scope>
    <source>
        <strain evidence="3">Rmic-2018</strain>
    </source>
</reference>